<keyword evidence="1" id="KW-0812">Transmembrane</keyword>
<keyword evidence="3" id="KW-1185">Reference proteome</keyword>
<accession>K8EFG0</accession>
<evidence type="ECO:0000256" key="1">
    <source>
        <dbReference type="SAM" id="Phobius"/>
    </source>
</evidence>
<reference evidence="2 3" key="1">
    <citation type="journal article" date="2013" name="Genome Announc.">
        <title>Genome Sequence of the Sulfate-Reducing Bacterium Desulfotomaculum hydrothermale Lam5(T).</title>
        <authorList>
            <person name="Amin O."/>
            <person name="Fardeau M.L."/>
            <person name="Valette O."/>
            <person name="Hirschler-Rea A."/>
            <person name="Barbe V."/>
            <person name="Medigue C."/>
            <person name="Vacherie B."/>
            <person name="Ollivier B."/>
            <person name="Bertin P.N."/>
            <person name="Dolla A."/>
        </authorList>
    </citation>
    <scope>NUCLEOTIDE SEQUENCE [LARGE SCALE GENOMIC DNA]</scope>
    <source>
        <strain evidence="3">Lam5 / DSM 18033</strain>
    </source>
</reference>
<comment type="caution">
    <text evidence="2">The sequence shown here is derived from an EMBL/GenBank/DDBJ whole genome shotgun (WGS) entry which is preliminary data.</text>
</comment>
<gene>
    <name evidence="2" type="ORF">DESHY_110355</name>
</gene>
<dbReference type="STRING" id="1121428.DESHY_110355"/>
<keyword evidence="1" id="KW-1133">Transmembrane helix</keyword>
<dbReference type="Proteomes" id="UP000009315">
    <property type="component" value="Unassembled WGS sequence"/>
</dbReference>
<dbReference type="AlphaFoldDB" id="K8EFG0"/>
<organism evidence="2 3">
    <name type="scientific">Desulforamulus hydrothermalis Lam5 = DSM 18033</name>
    <dbReference type="NCBI Taxonomy" id="1121428"/>
    <lineage>
        <taxon>Bacteria</taxon>
        <taxon>Bacillati</taxon>
        <taxon>Bacillota</taxon>
        <taxon>Clostridia</taxon>
        <taxon>Eubacteriales</taxon>
        <taxon>Peptococcaceae</taxon>
        <taxon>Desulforamulus</taxon>
    </lineage>
</organism>
<feature type="transmembrane region" description="Helical" evidence="1">
    <location>
        <begin position="12"/>
        <end position="33"/>
    </location>
</feature>
<name>K8EFG0_9FIRM</name>
<protein>
    <submittedName>
        <fullName evidence="2">Uncharacterized protein</fullName>
    </submittedName>
</protein>
<keyword evidence="1" id="KW-0472">Membrane</keyword>
<proteinExistence type="predicted"/>
<evidence type="ECO:0000313" key="2">
    <source>
        <dbReference type="EMBL" id="CCO07411.1"/>
    </source>
</evidence>
<evidence type="ECO:0000313" key="3">
    <source>
        <dbReference type="Proteomes" id="UP000009315"/>
    </source>
</evidence>
<dbReference type="EMBL" id="CAOS01000003">
    <property type="protein sequence ID" value="CCO07411.1"/>
    <property type="molecule type" value="Genomic_DNA"/>
</dbReference>
<sequence length="48" mass="5090">MVRFFFGGGVGSVVSQLSVESLLTVVVLAYLAYTLHNQSVNTKTQGGN</sequence>